<keyword evidence="2" id="KW-1133">Transmembrane helix</keyword>
<dbReference type="PANTHER" id="PTHR33365">
    <property type="entry name" value="YALI0B05434P"/>
    <property type="match status" value="1"/>
</dbReference>
<dbReference type="Pfam" id="PF11807">
    <property type="entry name" value="UstYa"/>
    <property type="match status" value="1"/>
</dbReference>
<reference evidence="3 4" key="1">
    <citation type="submission" date="2015-04" db="EMBL/GenBank/DDBJ databases">
        <authorList>
            <person name="Syromyatnikov M.Y."/>
            <person name="Popov V.N."/>
        </authorList>
    </citation>
    <scope>NUCLEOTIDE SEQUENCE [LARGE SCALE GENOMIC DNA]</scope>
    <source>
        <strain evidence="3">WF-38-12</strain>
    </source>
</reference>
<dbReference type="EMBL" id="CVMT01000006">
    <property type="protein sequence ID" value="CRG89610.1"/>
    <property type="molecule type" value="Genomic_DNA"/>
</dbReference>
<dbReference type="OrthoDB" id="3687641at2759"/>
<dbReference type="AlphaFoldDB" id="A0A0U1M3L1"/>
<feature type="transmembrane region" description="Helical" evidence="2">
    <location>
        <begin position="49"/>
        <end position="68"/>
    </location>
</feature>
<evidence type="ECO:0000256" key="2">
    <source>
        <dbReference type="SAM" id="Phobius"/>
    </source>
</evidence>
<keyword evidence="2" id="KW-0472">Membrane</keyword>
<comment type="similarity">
    <text evidence="1">Belongs to the ustYa family.</text>
</comment>
<keyword evidence="4" id="KW-1185">Reference proteome</keyword>
<accession>A0A0U1M3L1</accession>
<dbReference type="GO" id="GO:0043386">
    <property type="term" value="P:mycotoxin biosynthetic process"/>
    <property type="evidence" value="ECO:0007669"/>
    <property type="project" value="InterPro"/>
</dbReference>
<gene>
    <name evidence="3" type="ORF">PISL3812_06649</name>
</gene>
<sequence length="281" mass="33223">MTSKDKVKYQKVLDREVCQSFSSSDSMSDLYDDAVKPSLYNRVFSSRTYVIANYCFIFFNLWFVLVSWNRRITLRSYCPEIPFAPFQHEIQYEKRALDLVSPNPYAGPRTPEMDKAWENLKFYEIWRATKEELELSGAYEDRSLRLEHGGYMAIMRVYHELHCLLNQDWIKREWDPKYEHMVWHLDHCLDALVQGAMCKADLSVGSFYWWPEDKEEREKVRRPDYKRECVNWDGLNDLLHERRMMFLNGVPEAPLDGHGKPVVVPPTDGLHNHNSEIAGGQ</sequence>
<organism evidence="3 4">
    <name type="scientific">Talaromyces islandicus</name>
    <name type="common">Penicillium islandicum</name>
    <dbReference type="NCBI Taxonomy" id="28573"/>
    <lineage>
        <taxon>Eukaryota</taxon>
        <taxon>Fungi</taxon>
        <taxon>Dikarya</taxon>
        <taxon>Ascomycota</taxon>
        <taxon>Pezizomycotina</taxon>
        <taxon>Eurotiomycetes</taxon>
        <taxon>Eurotiomycetidae</taxon>
        <taxon>Eurotiales</taxon>
        <taxon>Trichocomaceae</taxon>
        <taxon>Talaromyces</taxon>
        <taxon>Talaromyces sect. Islandici</taxon>
    </lineage>
</organism>
<protein>
    <recommendedName>
        <fullName evidence="5">Cyclochlorotine biosynthesis protein O</fullName>
    </recommendedName>
</protein>
<dbReference type="InterPro" id="IPR021765">
    <property type="entry name" value="UstYa-like"/>
</dbReference>
<keyword evidence="2" id="KW-0812">Transmembrane</keyword>
<dbReference type="PANTHER" id="PTHR33365:SF12">
    <property type="entry name" value="TAT PATHWAY SIGNAL SEQUENCE"/>
    <property type="match status" value="1"/>
</dbReference>
<dbReference type="STRING" id="28573.A0A0U1M3L1"/>
<evidence type="ECO:0000313" key="3">
    <source>
        <dbReference type="EMBL" id="CRG89610.1"/>
    </source>
</evidence>
<proteinExistence type="inferred from homology"/>
<evidence type="ECO:0008006" key="5">
    <source>
        <dbReference type="Google" id="ProtNLM"/>
    </source>
</evidence>
<evidence type="ECO:0000256" key="1">
    <source>
        <dbReference type="ARBA" id="ARBA00035112"/>
    </source>
</evidence>
<name>A0A0U1M3L1_TALIS</name>
<evidence type="ECO:0000313" key="4">
    <source>
        <dbReference type="Proteomes" id="UP000054383"/>
    </source>
</evidence>
<dbReference type="Proteomes" id="UP000054383">
    <property type="component" value="Unassembled WGS sequence"/>
</dbReference>